<dbReference type="EMBL" id="JAXIVS010000001">
    <property type="protein sequence ID" value="MDY7225654.1"/>
    <property type="molecule type" value="Genomic_DNA"/>
</dbReference>
<comment type="caution">
    <text evidence="4">The sequence shown here is derived from an EMBL/GenBank/DDBJ whole genome shotgun (WGS) entry which is preliminary data.</text>
</comment>
<name>A0ABU5GXR1_9BACT</name>
<keyword evidence="5" id="KW-1185">Reference proteome</keyword>
<sequence>MRDVIILGAGPAGLSAALWCDDLGLDALLLERGQEPGGQLPWVHNPIGNYLGLEAANGSELREKFTAQLARKNLSPRTGVEVERVDLKTKQVRLASGEVLEARSLILATGLRRRRLGIPGEAELMGHGVLGSGRTERFSVAGESVCVVGGGDAAVENALLFAEVCPAVTLIHRGPRLTARREFLERLAAEPRIQVFTKAVLERVIGSQHVEAVEVRHGEARELLRLAVRNVLVRIGFEPNSELFAGQLRTDSHGYIAVNLEQETDVENVFAVGDVSNPRAPTVSSATGAGATAAKVIASRLNSGL</sequence>
<evidence type="ECO:0000256" key="2">
    <source>
        <dbReference type="ARBA" id="ARBA00023002"/>
    </source>
</evidence>
<keyword evidence="2" id="KW-0560">Oxidoreductase</keyword>
<dbReference type="Proteomes" id="UP001291309">
    <property type="component" value="Unassembled WGS sequence"/>
</dbReference>
<dbReference type="Pfam" id="PF07992">
    <property type="entry name" value="Pyr_redox_2"/>
    <property type="match status" value="1"/>
</dbReference>
<dbReference type="PRINTS" id="PR00469">
    <property type="entry name" value="PNDRDTASEII"/>
</dbReference>
<dbReference type="PRINTS" id="PR00368">
    <property type="entry name" value="FADPNR"/>
</dbReference>
<dbReference type="Gene3D" id="3.50.50.60">
    <property type="entry name" value="FAD/NAD(P)-binding domain"/>
    <property type="match status" value="2"/>
</dbReference>
<evidence type="ECO:0000259" key="3">
    <source>
        <dbReference type="Pfam" id="PF07992"/>
    </source>
</evidence>
<dbReference type="PANTHER" id="PTHR48105">
    <property type="entry name" value="THIOREDOXIN REDUCTASE 1-RELATED-RELATED"/>
    <property type="match status" value="1"/>
</dbReference>
<dbReference type="InterPro" id="IPR023753">
    <property type="entry name" value="FAD/NAD-binding_dom"/>
</dbReference>
<reference evidence="4 5" key="1">
    <citation type="submission" date="2023-12" db="EMBL/GenBank/DDBJ databases">
        <title>the genome sequence of Hyalangium sp. s54d21.</title>
        <authorList>
            <person name="Zhang X."/>
        </authorList>
    </citation>
    <scope>NUCLEOTIDE SEQUENCE [LARGE SCALE GENOMIC DNA]</scope>
    <source>
        <strain evidence="5">s54d21</strain>
    </source>
</reference>
<evidence type="ECO:0000256" key="1">
    <source>
        <dbReference type="ARBA" id="ARBA00022630"/>
    </source>
</evidence>
<gene>
    <name evidence="4" type="ORF">SYV04_04635</name>
</gene>
<accession>A0ABU5GXR1</accession>
<dbReference type="RefSeq" id="WP_321544359.1">
    <property type="nucleotide sequence ID" value="NZ_JAXIVS010000001.1"/>
</dbReference>
<keyword evidence="1" id="KW-0285">Flavoprotein</keyword>
<organism evidence="4 5">
    <name type="scientific">Hyalangium rubrum</name>
    <dbReference type="NCBI Taxonomy" id="3103134"/>
    <lineage>
        <taxon>Bacteria</taxon>
        <taxon>Pseudomonadati</taxon>
        <taxon>Myxococcota</taxon>
        <taxon>Myxococcia</taxon>
        <taxon>Myxococcales</taxon>
        <taxon>Cystobacterineae</taxon>
        <taxon>Archangiaceae</taxon>
        <taxon>Hyalangium</taxon>
    </lineage>
</organism>
<protein>
    <submittedName>
        <fullName evidence="4">FAD-dependent oxidoreductase</fullName>
    </submittedName>
</protein>
<proteinExistence type="predicted"/>
<evidence type="ECO:0000313" key="5">
    <source>
        <dbReference type="Proteomes" id="UP001291309"/>
    </source>
</evidence>
<feature type="domain" description="FAD/NAD(P)-binding" evidence="3">
    <location>
        <begin position="3"/>
        <end position="290"/>
    </location>
</feature>
<dbReference type="SUPFAM" id="SSF51905">
    <property type="entry name" value="FAD/NAD(P)-binding domain"/>
    <property type="match status" value="1"/>
</dbReference>
<dbReference type="InterPro" id="IPR036188">
    <property type="entry name" value="FAD/NAD-bd_sf"/>
</dbReference>
<evidence type="ECO:0000313" key="4">
    <source>
        <dbReference type="EMBL" id="MDY7225654.1"/>
    </source>
</evidence>
<dbReference type="InterPro" id="IPR050097">
    <property type="entry name" value="Ferredoxin-NADP_redctase_2"/>
</dbReference>